<dbReference type="PANTHER" id="PTHR21235">
    <property type="entry name" value="IMIDAZOLE GLYCEROL PHOSPHATE SYNTHASE SUBUNIT HISF/H IGP SYNTHASE SUBUNIT HISF/H"/>
    <property type="match status" value="1"/>
</dbReference>
<sequence length="251" mass="26615">MLKTRVIPTLLLRGEGLVKTTGFRNPKYVGDPINAIKIFNDKEVDELILLDINATNTSKGPAFDTLEDIAGECFMPVAYGGGISNVEQIRRILGIGIEKVVINSAAIKNPDLIATAAREFGNQAVVVSIDVKKTLLGRYEVRSHSGSKGTSLDPAAWARQVQDLGAGEIMLTSIERDGTMRGYDIDLVRKVSEATNVPLIAAGGAGKLADFGAAVANGADAVAAGAMFVFHGPHRAVLITYPSRVDLEAVL</sequence>
<evidence type="ECO:0000256" key="4">
    <source>
        <dbReference type="ARBA" id="ARBA00012809"/>
    </source>
</evidence>
<evidence type="ECO:0000313" key="16">
    <source>
        <dbReference type="Proteomes" id="UP000595460"/>
    </source>
</evidence>
<evidence type="ECO:0000256" key="8">
    <source>
        <dbReference type="ARBA" id="ARBA00023239"/>
    </source>
</evidence>
<evidence type="ECO:0000256" key="9">
    <source>
        <dbReference type="ARBA" id="ARBA00025475"/>
    </source>
</evidence>
<dbReference type="InterPro" id="IPR006062">
    <property type="entry name" value="His_biosynth"/>
</dbReference>
<evidence type="ECO:0000256" key="12">
    <source>
        <dbReference type="ARBA" id="ARBA00032401"/>
    </source>
</evidence>
<evidence type="ECO:0000256" key="7">
    <source>
        <dbReference type="ARBA" id="ARBA00023102"/>
    </source>
</evidence>
<dbReference type="NCBIfam" id="NF038364">
    <property type="entry name" value="AglZ_HisF2_fam"/>
    <property type="match status" value="1"/>
</dbReference>
<dbReference type="SUPFAM" id="SSF51366">
    <property type="entry name" value="Ribulose-phoshate binding barrel"/>
    <property type="match status" value="1"/>
</dbReference>
<evidence type="ECO:0000256" key="10">
    <source>
        <dbReference type="ARBA" id="ARBA00030264"/>
    </source>
</evidence>
<dbReference type="Pfam" id="PF00977">
    <property type="entry name" value="His_biosynth"/>
    <property type="match status" value="1"/>
</dbReference>
<gene>
    <name evidence="15" type="primary">hisF</name>
    <name evidence="15" type="ORF">JI749_13330</name>
</gene>
<comment type="similarity">
    <text evidence="2 14">Belongs to the HisA/HisF family.</text>
</comment>
<evidence type="ECO:0000256" key="5">
    <source>
        <dbReference type="ARBA" id="ARBA00016318"/>
    </source>
</evidence>
<comment type="pathway">
    <text evidence="1">Amino-acid biosynthesis; L-histidine biosynthesis; L-histidine from 5-phospho-alpha-D-ribose 1-diphosphate: step 5/9.</text>
</comment>
<comment type="subunit">
    <text evidence="3">Heterodimer of HisH and HisF.</text>
</comment>
<evidence type="ECO:0000256" key="1">
    <source>
        <dbReference type="ARBA" id="ARBA00005091"/>
    </source>
</evidence>
<evidence type="ECO:0000256" key="3">
    <source>
        <dbReference type="ARBA" id="ARBA00011152"/>
    </source>
</evidence>
<proteinExistence type="inferred from homology"/>
<dbReference type="GO" id="GO:0016829">
    <property type="term" value="F:lyase activity"/>
    <property type="evidence" value="ECO:0007669"/>
    <property type="project" value="UniProtKB-KW"/>
</dbReference>
<dbReference type="EMBL" id="CP068047">
    <property type="protein sequence ID" value="QQR35331.1"/>
    <property type="molecule type" value="Genomic_DNA"/>
</dbReference>
<evidence type="ECO:0000256" key="14">
    <source>
        <dbReference type="RuleBase" id="RU003657"/>
    </source>
</evidence>
<organism evidence="15 16">
    <name type="scientific">Devosia oryziradicis</name>
    <dbReference type="NCBI Taxonomy" id="2801335"/>
    <lineage>
        <taxon>Bacteria</taxon>
        <taxon>Pseudomonadati</taxon>
        <taxon>Pseudomonadota</taxon>
        <taxon>Alphaproteobacteria</taxon>
        <taxon>Hyphomicrobiales</taxon>
        <taxon>Devosiaceae</taxon>
        <taxon>Devosia</taxon>
    </lineage>
</organism>
<dbReference type="PANTHER" id="PTHR21235:SF2">
    <property type="entry name" value="IMIDAZOLE GLYCEROL PHOSPHATE SYNTHASE HISHF"/>
    <property type="match status" value="1"/>
</dbReference>
<protein>
    <recommendedName>
        <fullName evidence="5">Imidazole glycerol phosphate synthase subunit HisF</fullName>
        <ecNumber evidence="4">4.3.2.10</ecNumber>
    </recommendedName>
    <alternativeName>
        <fullName evidence="10">IGP synthase cyclase subunit</fullName>
    </alternativeName>
    <alternativeName>
        <fullName evidence="11">IGP synthase subunit HisF</fullName>
    </alternativeName>
    <alternativeName>
        <fullName evidence="12">ImGP synthase subunit HisF</fullName>
    </alternativeName>
</protein>
<accession>A0ABX7BU58</accession>
<keyword evidence="7 14" id="KW-0368">Histidine biosynthesis</keyword>
<dbReference type="InterPro" id="IPR011060">
    <property type="entry name" value="RibuloseP-bd_barrel"/>
</dbReference>
<evidence type="ECO:0000256" key="6">
    <source>
        <dbReference type="ARBA" id="ARBA00022605"/>
    </source>
</evidence>
<dbReference type="InterPro" id="IPR013785">
    <property type="entry name" value="Aldolase_TIM"/>
</dbReference>
<reference evidence="15 16" key="1">
    <citation type="submission" date="2021-01" db="EMBL/GenBank/DDBJ databases">
        <title>Genome seq and assembly of Devosia sp. G19.</title>
        <authorList>
            <person name="Chhetri G."/>
        </authorList>
    </citation>
    <scope>NUCLEOTIDE SEQUENCE [LARGE SCALE GENOMIC DNA]</scope>
    <source>
        <strain evidence="15 16">G19</strain>
    </source>
</reference>
<keyword evidence="8 15" id="KW-0456">Lyase</keyword>
<dbReference type="RefSeq" id="WP_201654739.1">
    <property type="nucleotide sequence ID" value="NZ_CP068047.1"/>
</dbReference>
<name>A0ABX7BU58_9HYPH</name>
<evidence type="ECO:0000256" key="11">
    <source>
        <dbReference type="ARBA" id="ARBA00031409"/>
    </source>
</evidence>
<dbReference type="InterPro" id="IPR004651">
    <property type="entry name" value="HisF"/>
</dbReference>
<evidence type="ECO:0000313" key="15">
    <source>
        <dbReference type="EMBL" id="QQR35331.1"/>
    </source>
</evidence>
<dbReference type="Proteomes" id="UP000595460">
    <property type="component" value="Chromosome"/>
</dbReference>
<comment type="function">
    <text evidence="9">IGPS catalyzes the conversion of PRFAR and glutamine to IGP, AICAR and glutamate. The HisF subunit catalyzes the cyclization activity that produces IGP and AICAR from PRFAR using the ammonia provided by the HisH subunit.</text>
</comment>
<dbReference type="EC" id="4.3.2.10" evidence="4"/>
<evidence type="ECO:0000256" key="13">
    <source>
        <dbReference type="ARBA" id="ARBA00047838"/>
    </source>
</evidence>
<evidence type="ECO:0000256" key="2">
    <source>
        <dbReference type="ARBA" id="ARBA00009667"/>
    </source>
</evidence>
<dbReference type="InterPro" id="IPR050064">
    <property type="entry name" value="IGPS_HisA/HisF"/>
</dbReference>
<dbReference type="Gene3D" id="3.20.20.70">
    <property type="entry name" value="Aldolase class I"/>
    <property type="match status" value="1"/>
</dbReference>
<dbReference type="CDD" id="cd04731">
    <property type="entry name" value="HisF"/>
    <property type="match status" value="1"/>
</dbReference>
<keyword evidence="16" id="KW-1185">Reference proteome</keyword>
<comment type="catalytic activity">
    <reaction evidence="13">
        <text>5-[(5-phospho-1-deoxy-D-ribulos-1-ylimino)methylamino]-1-(5-phospho-beta-D-ribosyl)imidazole-4-carboxamide + L-glutamine = D-erythro-1-(imidazol-4-yl)glycerol 3-phosphate + 5-amino-1-(5-phospho-beta-D-ribosyl)imidazole-4-carboxamide + L-glutamate + H(+)</text>
        <dbReference type="Rhea" id="RHEA:24793"/>
        <dbReference type="ChEBI" id="CHEBI:15378"/>
        <dbReference type="ChEBI" id="CHEBI:29985"/>
        <dbReference type="ChEBI" id="CHEBI:58278"/>
        <dbReference type="ChEBI" id="CHEBI:58359"/>
        <dbReference type="ChEBI" id="CHEBI:58475"/>
        <dbReference type="ChEBI" id="CHEBI:58525"/>
        <dbReference type="EC" id="4.3.2.10"/>
    </reaction>
</comment>
<keyword evidence="6 14" id="KW-0028">Amino-acid biosynthesis</keyword>